<dbReference type="Proteomes" id="UP000326396">
    <property type="component" value="Linkage Group LG19"/>
</dbReference>
<reference evidence="1 2" key="1">
    <citation type="submission" date="2019-05" db="EMBL/GenBank/DDBJ databases">
        <title>Mikania micrantha, genome provides insights into the molecular mechanism of rapid growth.</title>
        <authorList>
            <person name="Liu B."/>
        </authorList>
    </citation>
    <scope>NUCLEOTIDE SEQUENCE [LARGE SCALE GENOMIC DNA]</scope>
    <source>
        <strain evidence="1">NLD-2019</strain>
        <tissue evidence="1">Leaf</tissue>
    </source>
</reference>
<evidence type="ECO:0000313" key="1">
    <source>
        <dbReference type="EMBL" id="KAD4887944.1"/>
    </source>
</evidence>
<proteinExistence type="predicted"/>
<keyword evidence="2" id="KW-1185">Reference proteome</keyword>
<comment type="caution">
    <text evidence="1">The sequence shown here is derived from an EMBL/GenBank/DDBJ whole genome shotgun (WGS) entry which is preliminary data.</text>
</comment>
<organism evidence="1 2">
    <name type="scientific">Mikania micrantha</name>
    <name type="common">bitter vine</name>
    <dbReference type="NCBI Taxonomy" id="192012"/>
    <lineage>
        <taxon>Eukaryota</taxon>
        <taxon>Viridiplantae</taxon>
        <taxon>Streptophyta</taxon>
        <taxon>Embryophyta</taxon>
        <taxon>Tracheophyta</taxon>
        <taxon>Spermatophyta</taxon>
        <taxon>Magnoliopsida</taxon>
        <taxon>eudicotyledons</taxon>
        <taxon>Gunneridae</taxon>
        <taxon>Pentapetalae</taxon>
        <taxon>asterids</taxon>
        <taxon>campanulids</taxon>
        <taxon>Asterales</taxon>
        <taxon>Asteraceae</taxon>
        <taxon>Asteroideae</taxon>
        <taxon>Heliantheae alliance</taxon>
        <taxon>Eupatorieae</taxon>
        <taxon>Mikania</taxon>
    </lineage>
</organism>
<name>A0A5N6NGA2_9ASTR</name>
<evidence type="ECO:0000313" key="2">
    <source>
        <dbReference type="Proteomes" id="UP000326396"/>
    </source>
</evidence>
<dbReference type="AlphaFoldDB" id="A0A5N6NGA2"/>
<accession>A0A5N6NGA2</accession>
<gene>
    <name evidence="1" type="ORF">E3N88_20017</name>
</gene>
<protein>
    <submittedName>
        <fullName evidence="1">Uncharacterized protein</fullName>
    </submittedName>
</protein>
<dbReference type="EMBL" id="SZYD01000011">
    <property type="protein sequence ID" value="KAD4887944.1"/>
    <property type="molecule type" value="Genomic_DNA"/>
</dbReference>
<sequence>MSKPRKPPRRTTQLNPSRHAAAVEAFQASAILRLLRSRFSTPDYPNTMYTTVAAAGGMAAVGFFSITTVAG</sequence>